<keyword evidence="2 5" id="KW-0812">Transmembrane</keyword>
<feature type="transmembrane region" description="Helical" evidence="5">
    <location>
        <begin position="212"/>
        <end position="230"/>
    </location>
</feature>
<feature type="transmembrane region" description="Helical" evidence="5">
    <location>
        <begin position="236"/>
        <end position="255"/>
    </location>
</feature>
<feature type="domain" description="Major facilitator superfamily (MFS) profile" evidence="6">
    <location>
        <begin position="19"/>
        <end position="499"/>
    </location>
</feature>
<evidence type="ECO:0000256" key="2">
    <source>
        <dbReference type="ARBA" id="ARBA00022692"/>
    </source>
</evidence>
<gene>
    <name evidence="7" type="ORF">C8D87_1011042</name>
</gene>
<dbReference type="InterPro" id="IPR036259">
    <property type="entry name" value="MFS_trans_sf"/>
</dbReference>
<dbReference type="SUPFAM" id="SSF103473">
    <property type="entry name" value="MFS general substrate transporter"/>
    <property type="match status" value="1"/>
</dbReference>
<dbReference type="RefSeq" id="WP_112225712.1">
    <property type="nucleotide sequence ID" value="NZ_QLTT01000001.1"/>
</dbReference>
<dbReference type="InterPro" id="IPR020846">
    <property type="entry name" value="MFS_dom"/>
</dbReference>
<dbReference type="EMBL" id="QLTT01000001">
    <property type="protein sequence ID" value="RAS70741.1"/>
    <property type="molecule type" value="Genomic_DNA"/>
</dbReference>
<evidence type="ECO:0000256" key="4">
    <source>
        <dbReference type="ARBA" id="ARBA00023136"/>
    </source>
</evidence>
<keyword evidence="4 5" id="KW-0472">Membrane</keyword>
<dbReference type="Gene3D" id="1.20.1720.10">
    <property type="entry name" value="Multidrug resistance protein D"/>
    <property type="match status" value="1"/>
</dbReference>
<proteinExistence type="predicted"/>
<feature type="transmembrane region" description="Helical" evidence="5">
    <location>
        <begin position="342"/>
        <end position="361"/>
    </location>
</feature>
<dbReference type="Pfam" id="PF07690">
    <property type="entry name" value="MFS_1"/>
    <property type="match status" value="1"/>
</dbReference>
<dbReference type="Proteomes" id="UP000248714">
    <property type="component" value="Unassembled WGS sequence"/>
</dbReference>
<dbReference type="CDD" id="cd17502">
    <property type="entry name" value="MFS_Azr1_MDR_like"/>
    <property type="match status" value="1"/>
</dbReference>
<dbReference type="PANTHER" id="PTHR23501:SF197">
    <property type="entry name" value="COMD"/>
    <property type="match status" value="1"/>
</dbReference>
<feature type="transmembrane region" description="Helical" evidence="5">
    <location>
        <begin position="21"/>
        <end position="42"/>
    </location>
</feature>
<comment type="subcellular location">
    <subcellularLocation>
        <location evidence="1">Cell membrane</location>
        <topology evidence="1">Multi-pass membrane protein</topology>
    </subcellularLocation>
</comment>
<evidence type="ECO:0000313" key="7">
    <source>
        <dbReference type="EMBL" id="RAS70741.1"/>
    </source>
</evidence>
<feature type="transmembrane region" description="Helical" evidence="5">
    <location>
        <begin position="367"/>
        <end position="390"/>
    </location>
</feature>
<protein>
    <submittedName>
        <fullName evidence="7">EmrB/QacA subfamily drug resistance transporter</fullName>
    </submittedName>
</protein>
<feature type="transmembrane region" description="Helical" evidence="5">
    <location>
        <begin position="54"/>
        <end position="72"/>
    </location>
</feature>
<feature type="transmembrane region" description="Helical" evidence="5">
    <location>
        <begin position="476"/>
        <end position="494"/>
    </location>
</feature>
<feature type="transmembrane region" description="Helical" evidence="5">
    <location>
        <begin position="172"/>
        <end position="191"/>
    </location>
</feature>
<evidence type="ECO:0000256" key="5">
    <source>
        <dbReference type="SAM" id="Phobius"/>
    </source>
</evidence>
<feature type="transmembrane region" description="Helical" evidence="5">
    <location>
        <begin position="410"/>
        <end position="429"/>
    </location>
</feature>
<feature type="transmembrane region" description="Helical" evidence="5">
    <location>
        <begin position="84"/>
        <end position="102"/>
    </location>
</feature>
<keyword evidence="3 5" id="KW-1133">Transmembrane helix</keyword>
<evidence type="ECO:0000259" key="6">
    <source>
        <dbReference type="PROSITE" id="PS50850"/>
    </source>
</evidence>
<reference evidence="7 8" key="1">
    <citation type="submission" date="2018-06" db="EMBL/GenBank/DDBJ databases">
        <title>Genomic Encyclopedia of Type Strains, Phase IV (KMG-IV): sequencing the most valuable type-strain genomes for metagenomic binning, comparative biology and taxonomic classification.</title>
        <authorList>
            <person name="Goeker M."/>
        </authorList>
    </citation>
    <scope>NUCLEOTIDE SEQUENCE [LARGE SCALE GENOMIC DNA]</scope>
    <source>
        <strain evidence="7 8">DSM 45479</strain>
    </source>
</reference>
<dbReference type="PROSITE" id="PS50850">
    <property type="entry name" value="MFS"/>
    <property type="match status" value="1"/>
</dbReference>
<accession>A0ABX9EKR3</accession>
<keyword evidence="8" id="KW-1185">Reference proteome</keyword>
<dbReference type="InterPro" id="IPR011701">
    <property type="entry name" value="MFS"/>
</dbReference>
<dbReference type="PANTHER" id="PTHR23501">
    <property type="entry name" value="MAJOR FACILITATOR SUPERFAMILY"/>
    <property type="match status" value="1"/>
</dbReference>
<feature type="transmembrane region" description="Helical" evidence="5">
    <location>
        <begin position="276"/>
        <end position="301"/>
    </location>
</feature>
<evidence type="ECO:0000313" key="8">
    <source>
        <dbReference type="Proteomes" id="UP000248714"/>
    </source>
</evidence>
<sequence>MSTETEVTPVHSRRDVVQAMSGLMLGMFVAILAGTVVSNALPRIVAELKGSQSIFAWIVTVELLAMTATVPLWGKLADLYSRKLLIQASLSLFVVGSLIAGFSQNIEMLIVSRIVQGLGAGGVTALATIVMAAMIPPRELGRYSGLFGAVFGVGTVAGPLIGGVLVDTSWLGWRWCFFIGVPFTIAAIWLLQRTLHLPVVRKEDTKIDYLGAFLIVSGVSTLLIWSSLAGQKFDWWSGWTAGLVSLGVLLLVAAVRVEATAHDPIVPLSIFRNRTVSLTTIASALVGVAMFGGTVFLSQYFQLSLGKTPTQAGLLGLPLILGLLISSTVAGQLITKYGRWKAYLVAGGVTMVAGLLLLSTITAQTTVFMVSVHMFVLGVGVGLLMQNLVLAAQNDVPAKDLGATTSTLTFFRSLGGAIGVSALGAVLASKVSSLAAEKFGPMGGTSGGDQVPDVSVLPPEIKAVVADIYATATAEIFLVGAPFAVLALLAVLFIKEKPLKEQSGDDRLAAEMAASH</sequence>
<dbReference type="PRINTS" id="PR01036">
    <property type="entry name" value="TCRTETB"/>
</dbReference>
<evidence type="ECO:0000256" key="3">
    <source>
        <dbReference type="ARBA" id="ARBA00022989"/>
    </source>
</evidence>
<name>A0ABX9EKR3_9PSEU</name>
<dbReference type="Gene3D" id="1.20.1250.20">
    <property type="entry name" value="MFS general substrate transporter like domains"/>
    <property type="match status" value="1"/>
</dbReference>
<organism evidence="7 8">
    <name type="scientific">Lentzea atacamensis</name>
    <dbReference type="NCBI Taxonomy" id="531938"/>
    <lineage>
        <taxon>Bacteria</taxon>
        <taxon>Bacillati</taxon>
        <taxon>Actinomycetota</taxon>
        <taxon>Actinomycetes</taxon>
        <taxon>Pseudonocardiales</taxon>
        <taxon>Pseudonocardiaceae</taxon>
        <taxon>Lentzea</taxon>
    </lineage>
</organism>
<feature type="transmembrane region" description="Helical" evidence="5">
    <location>
        <begin position="146"/>
        <end position="166"/>
    </location>
</feature>
<evidence type="ECO:0000256" key="1">
    <source>
        <dbReference type="ARBA" id="ARBA00004651"/>
    </source>
</evidence>
<comment type="caution">
    <text evidence="7">The sequence shown here is derived from an EMBL/GenBank/DDBJ whole genome shotgun (WGS) entry which is preliminary data.</text>
</comment>
<feature type="transmembrane region" description="Helical" evidence="5">
    <location>
        <begin position="114"/>
        <end position="134"/>
    </location>
</feature>
<feature type="transmembrane region" description="Helical" evidence="5">
    <location>
        <begin position="313"/>
        <end position="335"/>
    </location>
</feature>